<dbReference type="SMART" id="SM00729">
    <property type="entry name" value="Elp3"/>
    <property type="match status" value="1"/>
</dbReference>
<dbReference type="SUPFAM" id="SSF102114">
    <property type="entry name" value="Radical SAM enzymes"/>
    <property type="match status" value="1"/>
</dbReference>
<dbReference type="GO" id="GO:0003824">
    <property type="term" value="F:catalytic activity"/>
    <property type="evidence" value="ECO:0007669"/>
    <property type="project" value="InterPro"/>
</dbReference>
<dbReference type="Gene3D" id="3.40.830.10">
    <property type="entry name" value="LigB-like"/>
    <property type="match status" value="1"/>
</dbReference>
<dbReference type="GO" id="GO:0051539">
    <property type="term" value="F:4 iron, 4 sulfur cluster binding"/>
    <property type="evidence" value="ECO:0007669"/>
    <property type="project" value="UniProtKB-KW"/>
</dbReference>
<dbReference type="NCBIfam" id="TIGR04336">
    <property type="entry name" value="AmmeMemoSam_B"/>
    <property type="match status" value="1"/>
</dbReference>
<dbReference type="InterPro" id="IPR034457">
    <property type="entry name" value="Organic_radical-activating"/>
</dbReference>
<dbReference type="InterPro" id="IPR027596">
    <property type="entry name" value="AmmeMemoSam_rS"/>
</dbReference>
<dbReference type="RefSeq" id="WP_114841118.1">
    <property type="nucleotide sequence ID" value="NZ_CP031219.1"/>
</dbReference>
<evidence type="ECO:0000256" key="1">
    <source>
        <dbReference type="ARBA" id="ARBA00001966"/>
    </source>
</evidence>
<name>A0AAX2AH11_9BACT</name>
<dbReference type="InterPro" id="IPR007197">
    <property type="entry name" value="rSAM"/>
</dbReference>
<proteinExistence type="inferred from homology"/>
<dbReference type="CDD" id="cd07361">
    <property type="entry name" value="MEMO_like"/>
    <property type="match status" value="1"/>
</dbReference>
<dbReference type="InterPro" id="IPR002737">
    <property type="entry name" value="MEMO1_fam"/>
</dbReference>
<dbReference type="EMBL" id="NXID01000031">
    <property type="protein sequence ID" value="RXK15318.1"/>
    <property type="molecule type" value="Genomic_DNA"/>
</dbReference>
<evidence type="ECO:0000256" key="6">
    <source>
        <dbReference type="ARBA" id="ARBA00023014"/>
    </source>
</evidence>
<gene>
    <name evidence="9" type="ORF">CP985_09150</name>
</gene>
<dbReference type="InterPro" id="IPR058240">
    <property type="entry name" value="rSAM_sf"/>
</dbReference>
<protein>
    <recommendedName>
        <fullName evidence="7">MEMO1 family protein CP985_09150</fullName>
    </recommendedName>
</protein>
<dbReference type="InterPro" id="IPR006638">
    <property type="entry name" value="Elp3/MiaA/NifB-like_rSAM"/>
</dbReference>
<evidence type="ECO:0000313" key="9">
    <source>
        <dbReference type="EMBL" id="RXK15318.1"/>
    </source>
</evidence>
<dbReference type="PANTHER" id="PTHR30352:SF5">
    <property type="entry name" value="PYRUVATE FORMATE-LYASE 1-ACTIVATING ENZYME"/>
    <property type="match status" value="1"/>
</dbReference>
<dbReference type="SFLD" id="SFLDG01101">
    <property type="entry name" value="Uncharacterised_Radical_SAM_Su"/>
    <property type="match status" value="1"/>
</dbReference>
<dbReference type="NCBIfam" id="TIGR04337">
    <property type="entry name" value="AmmeMemoSam_rS"/>
    <property type="match status" value="1"/>
</dbReference>
<keyword evidence="5" id="KW-0408">Iron</keyword>
<evidence type="ECO:0000259" key="8">
    <source>
        <dbReference type="PROSITE" id="PS51918"/>
    </source>
</evidence>
<dbReference type="GO" id="GO:0046872">
    <property type="term" value="F:metal ion binding"/>
    <property type="evidence" value="ECO:0007669"/>
    <property type="project" value="UniProtKB-KW"/>
</dbReference>
<evidence type="ECO:0000256" key="7">
    <source>
        <dbReference type="HAMAP-Rule" id="MF_00055"/>
    </source>
</evidence>
<comment type="similarity">
    <text evidence="7">Belongs to the MEMO1 family.</text>
</comment>
<evidence type="ECO:0000256" key="5">
    <source>
        <dbReference type="ARBA" id="ARBA00023004"/>
    </source>
</evidence>
<keyword evidence="3" id="KW-0949">S-adenosyl-L-methionine</keyword>
<dbReference type="InterPro" id="IPR013785">
    <property type="entry name" value="Aldolase_TIM"/>
</dbReference>
<dbReference type="PROSITE" id="PS51918">
    <property type="entry name" value="RADICAL_SAM"/>
    <property type="match status" value="1"/>
</dbReference>
<evidence type="ECO:0000256" key="2">
    <source>
        <dbReference type="ARBA" id="ARBA00022485"/>
    </source>
</evidence>
<dbReference type="Proteomes" id="UP000290092">
    <property type="component" value="Unassembled WGS sequence"/>
</dbReference>
<sequence length="592" mass="67283">MKYYKEENGKQICLLCSYYCHLKPNQIGICGVNKNIDNKIECLVYGHISAFNIDPIEKKPLYHFLPNSKSLSLGTVGCNFKCSFCQNYGISQEKNIDKSRYISPKEIVQIALNKKCESISYTYNEPTIFYPFAKDIALEAKKFGIKSVFVTNGFESSEVIEDMKGLIDAVNVDLKSFNENYYKKELGGNLQQVLENLIHFKKNNIWVEVTTLVIPTKNDSKEELYKIANFIKQNLGEETPWHISAFHPDYKELSLNNTPFENLKEAFDIGKKVGLKNVYIGNIGYENNTYCSFCNELLLSREYYKIKKNIVKNASCPKCKTKLQGVFNMSTRAKAVAGTFYPNSKEEILKYIQHFNNGFKIKQEPLNAKAIISPHAGYIYSGFTANLAFNLASKQEYKTVVVIGPSHKVYFEGCSVALYDEYETPLGNIEVDLKYSLNLVDKYSWCDFLPSAHLEHSTETQAPFIKHYFKNSKIVEIVYGKIDFNLLALLIEDILKHKDTFLVISTDLSHFYTLSEANKKDNICLNAIAKKDMQLFDSGAEACGMIGVKALIKSAINLKLETEILHYCTSYDRTKDNSKVVGYAAALIGNKN</sequence>
<dbReference type="PANTHER" id="PTHR30352">
    <property type="entry name" value="PYRUVATE FORMATE-LYASE-ACTIVATING ENZYME"/>
    <property type="match status" value="1"/>
</dbReference>
<comment type="caution">
    <text evidence="9">The sequence shown here is derived from an EMBL/GenBank/DDBJ whole genome shotgun (WGS) entry which is preliminary data.</text>
</comment>
<accession>A0AAX2AH11</accession>
<dbReference type="HAMAP" id="MF_00055">
    <property type="entry name" value="MEMO1"/>
    <property type="match status" value="1"/>
</dbReference>
<keyword evidence="2" id="KW-0004">4Fe-4S</keyword>
<keyword evidence="6" id="KW-0411">Iron-sulfur</keyword>
<feature type="domain" description="Radical SAM core" evidence="8">
    <location>
        <begin position="63"/>
        <end position="276"/>
    </location>
</feature>
<dbReference type="Pfam" id="PF04055">
    <property type="entry name" value="Radical_SAM"/>
    <property type="match status" value="1"/>
</dbReference>
<dbReference type="CDD" id="cd01335">
    <property type="entry name" value="Radical_SAM"/>
    <property type="match status" value="1"/>
</dbReference>
<dbReference type="AlphaFoldDB" id="A0AAX2AH11"/>
<reference evidence="9 10" key="1">
    <citation type="submission" date="2017-09" db="EMBL/GenBank/DDBJ databases">
        <title>Genomics of the genus Arcobacter.</title>
        <authorList>
            <person name="Perez-Cataluna A."/>
            <person name="Figueras M.J."/>
            <person name="Salas-Masso N."/>
        </authorList>
    </citation>
    <scope>NUCLEOTIDE SEQUENCE [LARGE SCALE GENOMIC DNA]</scope>
    <source>
        <strain evidence="9 10">CECT 7386</strain>
    </source>
</reference>
<organism evidence="9 10">
    <name type="scientific">Malaciobacter mytili LMG 24559</name>
    <dbReference type="NCBI Taxonomy" id="1032238"/>
    <lineage>
        <taxon>Bacteria</taxon>
        <taxon>Pseudomonadati</taxon>
        <taxon>Campylobacterota</taxon>
        <taxon>Epsilonproteobacteria</taxon>
        <taxon>Campylobacterales</taxon>
        <taxon>Arcobacteraceae</taxon>
        <taxon>Malaciobacter</taxon>
    </lineage>
</organism>
<evidence type="ECO:0000256" key="4">
    <source>
        <dbReference type="ARBA" id="ARBA00022723"/>
    </source>
</evidence>
<dbReference type="Gene3D" id="3.20.20.70">
    <property type="entry name" value="Aldolase class I"/>
    <property type="match status" value="1"/>
</dbReference>
<evidence type="ECO:0000313" key="10">
    <source>
        <dbReference type="Proteomes" id="UP000290092"/>
    </source>
</evidence>
<evidence type="ECO:0000256" key="3">
    <source>
        <dbReference type="ARBA" id="ARBA00022691"/>
    </source>
</evidence>
<keyword evidence="10" id="KW-1185">Reference proteome</keyword>
<dbReference type="SFLD" id="SFLDS00029">
    <property type="entry name" value="Radical_SAM"/>
    <property type="match status" value="1"/>
</dbReference>
<comment type="cofactor">
    <cofactor evidence="1">
        <name>[4Fe-4S] cluster</name>
        <dbReference type="ChEBI" id="CHEBI:49883"/>
    </cofactor>
</comment>
<keyword evidence="4" id="KW-0479">Metal-binding</keyword>
<dbReference type="Pfam" id="PF01875">
    <property type="entry name" value="Memo"/>
    <property type="match status" value="1"/>
</dbReference>
<dbReference type="KEGG" id="amyt:AMYT_0646"/>